<dbReference type="Gene3D" id="3.80.10.10">
    <property type="entry name" value="Ribonuclease Inhibitor"/>
    <property type="match status" value="2"/>
</dbReference>
<dbReference type="InterPro" id="IPR051279">
    <property type="entry name" value="PP1-Reg/Actin-Interact_Protein"/>
</dbReference>
<reference evidence="1 2" key="1">
    <citation type="submission" date="2014-07" db="EMBL/GenBank/DDBJ databases">
        <title>Genomic and transcriptomic analysis on Apis cerana provide comprehensive insights into honey bee biology.</title>
        <authorList>
            <person name="Diao Q."/>
            <person name="Sun L."/>
            <person name="Zheng H."/>
            <person name="Zheng H."/>
            <person name="Xu S."/>
            <person name="Wang S."/>
            <person name="Zeng Z."/>
            <person name="Hu F."/>
            <person name="Su S."/>
            <person name="Wu J."/>
        </authorList>
    </citation>
    <scope>NUCLEOTIDE SEQUENCE [LARGE SCALE GENOMIC DNA]</scope>
    <source>
        <tissue evidence="1">Pupae without intestine</tissue>
    </source>
</reference>
<sequence>MKIPYTIPKYVFETYRCSDETTQLPTETERTIRSEDVYWDVDRVPSLKTLALRVIASEWKRNPILEELPTCEDRNELIEILSTDLPFELTIKKIEDDYYWERCSKARWEHNDLSIHGNRWRRRYCEGIFSEYLENLDPTFFEAQKEECEKMIDLVYKYVHTIQIRSLIPTRKTRISLNEEDPCEKDREYPINHIPLDIILPRFPYLTEIRINFGQIYMNDGFEWKDFDISIEDCLGLGRGIKACEKLKKFSLTRSNVDQLRIAALLQGMVENYNIEELDFSHCKLGNIGAQAIGEFLLLHKKLKVLHLENNNIGPEGVAGIIYGLLKLENAIMFKVLNLGMNPLLDNGMFHICAFLLRNESLEVLNVSACKIEAAGGMALADILTSGSINFENLSIDVSNNDFNEKIGETIDLALKEIPFIVEFKARMCNFSKKSENSIYESVMRNRLKKLKENTKHMLEESQRISSDLSIFKQIFNNDIFNI</sequence>
<dbReference type="SUPFAM" id="SSF52047">
    <property type="entry name" value="RNI-like"/>
    <property type="match status" value="1"/>
</dbReference>
<name>A0A2A3EJA9_APICC</name>
<evidence type="ECO:0000313" key="1">
    <source>
        <dbReference type="EMBL" id="PBC31865.1"/>
    </source>
</evidence>
<dbReference type="PANTHER" id="PTHR24112">
    <property type="entry name" value="LEUCINE-RICH REPEAT, ISOFORM F-RELATED"/>
    <property type="match status" value="1"/>
</dbReference>
<dbReference type="GO" id="GO:0034315">
    <property type="term" value="P:regulation of Arp2/3 complex-mediated actin nucleation"/>
    <property type="evidence" value="ECO:0007669"/>
    <property type="project" value="TreeGrafter"/>
</dbReference>
<dbReference type="EMBL" id="KZ288226">
    <property type="protein sequence ID" value="PBC31865.1"/>
    <property type="molecule type" value="Genomic_DNA"/>
</dbReference>
<dbReference type="SMART" id="SM00368">
    <property type="entry name" value="LRR_RI"/>
    <property type="match status" value="4"/>
</dbReference>
<dbReference type="GO" id="GO:0030027">
    <property type="term" value="C:lamellipodium"/>
    <property type="evidence" value="ECO:0007669"/>
    <property type="project" value="TreeGrafter"/>
</dbReference>
<dbReference type="Proteomes" id="UP000242457">
    <property type="component" value="Unassembled WGS sequence"/>
</dbReference>
<dbReference type="STRING" id="94128.A0A2A3EJA9"/>
<gene>
    <name evidence="1" type="ORF">APICC_02763</name>
</gene>
<keyword evidence="2" id="KW-1185">Reference proteome</keyword>
<dbReference type="Pfam" id="PF13516">
    <property type="entry name" value="LRR_6"/>
    <property type="match status" value="3"/>
</dbReference>
<organism evidence="1 2">
    <name type="scientific">Apis cerana cerana</name>
    <name type="common">Oriental honeybee</name>
    <dbReference type="NCBI Taxonomy" id="94128"/>
    <lineage>
        <taxon>Eukaryota</taxon>
        <taxon>Metazoa</taxon>
        <taxon>Ecdysozoa</taxon>
        <taxon>Arthropoda</taxon>
        <taxon>Hexapoda</taxon>
        <taxon>Insecta</taxon>
        <taxon>Pterygota</taxon>
        <taxon>Neoptera</taxon>
        <taxon>Endopterygota</taxon>
        <taxon>Hymenoptera</taxon>
        <taxon>Apocrita</taxon>
        <taxon>Aculeata</taxon>
        <taxon>Apoidea</taxon>
        <taxon>Anthophila</taxon>
        <taxon>Apidae</taxon>
        <taxon>Apis</taxon>
    </lineage>
</organism>
<dbReference type="PANTHER" id="PTHR24112:SF66">
    <property type="entry name" value="LEUCINE-RICH REPEAT, ISOFORM F"/>
    <property type="match status" value="1"/>
</dbReference>
<proteinExistence type="predicted"/>
<accession>A0A2A3EJA9</accession>
<dbReference type="InterPro" id="IPR032675">
    <property type="entry name" value="LRR_dom_sf"/>
</dbReference>
<dbReference type="GO" id="GO:0016477">
    <property type="term" value="P:cell migration"/>
    <property type="evidence" value="ECO:0007669"/>
    <property type="project" value="TreeGrafter"/>
</dbReference>
<evidence type="ECO:0000313" key="2">
    <source>
        <dbReference type="Proteomes" id="UP000242457"/>
    </source>
</evidence>
<dbReference type="InterPro" id="IPR001611">
    <property type="entry name" value="Leu-rich_rpt"/>
</dbReference>
<dbReference type="GO" id="GO:0005886">
    <property type="term" value="C:plasma membrane"/>
    <property type="evidence" value="ECO:0007669"/>
    <property type="project" value="TreeGrafter"/>
</dbReference>
<dbReference type="OrthoDB" id="341587at2759"/>
<dbReference type="AlphaFoldDB" id="A0A2A3EJA9"/>
<protein>
    <submittedName>
        <fullName evidence="1">T-complex-associated testis-expressed protein</fullName>
    </submittedName>
</protein>